<dbReference type="GeneID" id="301090271"/>
<dbReference type="Gene3D" id="3.30.110.170">
    <property type="entry name" value="Protein of unknown function (DUF541), domain 1"/>
    <property type="match status" value="1"/>
</dbReference>
<dbReference type="PANTHER" id="PTHR34387:SF1">
    <property type="entry name" value="PERIPLASMIC IMMUNOGENIC PROTEIN"/>
    <property type="match status" value="1"/>
</dbReference>
<dbReference type="RefSeq" id="WP_020965544.1">
    <property type="nucleotide sequence ID" value="NC_022097.1"/>
</dbReference>
<sequence>MKNSIRKSGSLFLSTAISVFFLLTVSCTGNVPRSISIEQAERKVSVLGSSTVYAMPNQALISFSIVSKNKELSSAKAKNDETVKKVNGLFEKYKVEQKDITIEHITIHPRYSYNESGIQNFLYYEIVQNISVVITNIDNYEPFLTDILNANVERINNISFTVKDIRKYKDEARIAAVKAAEEKAALLCSAFTGKNKGLKIGKVISISEIPQRFSGAYGYASQNSAVLMNKEENLQGFSPVGQVQITAEVEAVFQLKE</sequence>
<organism evidence="1 2">
    <name type="scientific">Treponema pedis str. T A4</name>
    <dbReference type="NCBI Taxonomy" id="1291379"/>
    <lineage>
        <taxon>Bacteria</taxon>
        <taxon>Pseudomonadati</taxon>
        <taxon>Spirochaetota</taxon>
        <taxon>Spirochaetia</taxon>
        <taxon>Spirochaetales</taxon>
        <taxon>Treponemataceae</taxon>
        <taxon>Treponema</taxon>
    </lineage>
</organism>
<accession>S6A499</accession>
<dbReference type="Pfam" id="PF04402">
    <property type="entry name" value="SIMPL"/>
    <property type="match status" value="1"/>
</dbReference>
<protein>
    <submittedName>
        <fullName evidence="1">Lipoprotein</fullName>
    </submittedName>
</protein>
<reference evidence="1 2" key="1">
    <citation type="journal article" date="2013" name="PLoS ONE">
        <title>Genome-Wide Relatedness of Treponema pedis, from Gingiva and Necrotic Skin Lesions of Pigs, with the Human Oral Pathogen Treponema denticola.</title>
        <authorList>
            <person name="Svartstrom O."/>
            <person name="Mushtaq M."/>
            <person name="Pringle M."/>
            <person name="Segerman B."/>
        </authorList>
    </citation>
    <scope>NUCLEOTIDE SEQUENCE [LARGE SCALE GENOMIC DNA]</scope>
    <source>
        <strain evidence="1">T A4</strain>
    </source>
</reference>
<dbReference type="InterPro" id="IPR052022">
    <property type="entry name" value="26kDa_periplasmic_antigen"/>
</dbReference>
<evidence type="ECO:0000313" key="2">
    <source>
        <dbReference type="Proteomes" id="UP000015620"/>
    </source>
</evidence>
<keyword evidence="1" id="KW-0449">Lipoprotein</keyword>
<evidence type="ECO:0000313" key="1">
    <source>
        <dbReference type="EMBL" id="AGT44246.1"/>
    </source>
</evidence>
<proteinExistence type="predicted"/>
<keyword evidence="2" id="KW-1185">Reference proteome</keyword>
<dbReference type="GO" id="GO:0006974">
    <property type="term" value="P:DNA damage response"/>
    <property type="evidence" value="ECO:0007669"/>
    <property type="project" value="TreeGrafter"/>
</dbReference>
<dbReference type="Gene3D" id="3.30.70.2970">
    <property type="entry name" value="Protein of unknown function (DUF541), domain 2"/>
    <property type="match status" value="1"/>
</dbReference>
<gene>
    <name evidence="1" type="ORF">TPE_1772</name>
</gene>
<dbReference type="EMBL" id="CP004120">
    <property type="protein sequence ID" value="AGT44246.1"/>
    <property type="molecule type" value="Genomic_DNA"/>
</dbReference>
<name>S6A499_9SPIR</name>
<dbReference type="PROSITE" id="PS51257">
    <property type="entry name" value="PROKAR_LIPOPROTEIN"/>
    <property type="match status" value="1"/>
</dbReference>
<dbReference type="AlphaFoldDB" id="S6A499"/>
<dbReference type="HOGENOM" id="CLU_080344_1_2_12"/>
<dbReference type="KEGG" id="tped:TPE_1772"/>
<dbReference type="Proteomes" id="UP000015620">
    <property type="component" value="Chromosome"/>
</dbReference>
<dbReference type="InterPro" id="IPR007497">
    <property type="entry name" value="SIMPL/DUF541"/>
</dbReference>
<dbReference type="PATRIC" id="fig|1291379.3.peg.1747"/>
<dbReference type="PANTHER" id="PTHR34387">
    <property type="entry name" value="SLR1258 PROTEIN"/>
    <property type="match status" value="1"/>
</dbReference>
<dbReference type="OrthoDB" id="362962at2"/>